<dbReference type="EMBL" id="JAKMXF010000300">
    <property type="protein sequence ID" value="KAI6652027.1"/>
    <property type="molecule type" value="Genomic_DNA"/>
</dbReference>
<evidence type="ECO:0000256" key="1">
    <source>
        <dbReference type="SAM" id="Phobius"/>
    </source>
</evidence>
<dbReference type="Proteomes" id="UP001165289">
    <property type="component" value="Unassembled WGS sequence"/>
</dbReference>
<keyword evidence="1" id="KW-1133">Transmembrane helix</keyword>
<feature type="transmembrane region" description="Helical" evidence="1">
    <location>
        <begin position="47"/>
        <end position="72"/>
    </location>
</feature>
<feature type="transmembrane region" description="Helical" evidence="1">
    <location>
        <begin position="138"/>
        <end position="161"/>
    </location>
</feature>
<sequence length="223" mass="25940">MGAAGEHVIWEVQGELYILVYCSFLFIACLIAFITGSSLVFNTQVTIYNSFLIICSILQFTFYLFAYIPFLYYYEMYSLARGGWLVQNLWIAMGWTGYDYILLHKQLYYDIILCVYVHLPLLILLIKKIRNRGKGQYFLQAILGTSHLRGHLIGCLVGLHLKGWKKFFFTLLPRLPLMLIDFCYILGSYYYFTHGVEEEIAELNDDHDDISTDIGVAVREKQD</sequence>
<name>A0AAV7JTA9_9METZ</name>
<comment type="caution">
    <text evidence="2">The sequence shown here is derived from an EMBL/GenBank/DDBJ whole genome shotgun (WGS) entry which is preliminary data.</text>
</comment>
<keyword evidence="1" id="KW-0472">Membrane</keyword>
<dbReference type="AlphaFoldDB" id="A0AAV7JTA9"/>
<protein>
    <submittedName>
        <fullName evidence="2">Uncharacterized protein</fullName>
    </submittedName>
</protein>
<evidence type="ECO:0000313" key="3">
    <source>
        <dbReference type="Proteomes" id="UP001165289"/>
    </source>
</evidence>
<evidence type="ECO:0000313" key="2">
    <source>
        <dbReference type="EMBL" id="KAI6652027.1"/>
    </source>
</evidence>
<feature type="transmembrane region" description="Helical" evidence="1">
    <location>
        <begin position="107"/>
        <end position="126"/>
    </location>
</feature>
<feature type="transmembrane region" description="Helical" evidence="1">
    <location>
        <begin position="16"/>
        <end position="41"/>
    </location>
</feature>
<reference evidence="2 3" key="1">
    <citation type="journal article" date="2023" name="BMC Biol.">
        <title>The compact genome of the sponge Oopsacas minuta (Hexactinellida) is lacking key metazoan core genes.</title>
        <authorList>
            <person name="Santini S."/>
            <person name="Schenkelaars Q."/>
            <person name="Jourda C."/>
            <person name="Duchesne M."/>
            <person name="Belahbib H."/>
            <person name="Rocher C."/>
            <person name="Selva M."/>
            <person name="Riesgo A."/>
            <person name="Vervoort M."/>
            <person name="Leys S.P."/>
            <person name="Kodjabachian L."/>
            <person name="Le Bivic A."/>
            <person name="Borchiellini C."/>
            <person name="Claverie J.M."/>
            <person name="Renard E."/>
        </authorList>
    </citation>
    <scope>NUCLEOTIDE SEQUENCE [LARGE SCALE GENOMIC DNA]</scope>
    <source>
        <strain evidence="2">SPO-2</strain>
    </source>
</reference>
<organism evidence="2 3">
    <name type="scientific">Oopsacas minuta</name>
    <dbReference type="NCBI Taxonomy" id="111878"/>
    <lineage>
        <taxon>Eukaryota</taxon>
        <taxon>Metazoa</taxon>
        <taxon>Porifera</taxon>
        <taxon>Hexactinellida</taxon>
        <taxon>Hexasterophora</taxon>
        <taxon>Lyssacinosida</taxon>
        <taxon>Leucopsacidae</taxon>
        <taxon>Oopsacas</taxon>
    </lineage>
</organism>
<keyword evidence="1" id="KW-0812">Transmembrane</keyword>
<feature type="transmembrane region" description="Helical" evidence="1">
    <location>
        <begin position="167"/>
        <end position="192"/>
    </location>
</feature>
<proteinExistence type="predicted"/>
<accession>A0AAV7JTA9</accession>
<gene>
    <name evidence="2" type="ORF">LOD99_4572</name>
</gene>
<keyword evidence="3" id="KW-1185">Reference proteome</keyword>